<dbReference type="Proteomes" id="UP001148838">
    <property type="component" value="Unassembled WGS sequence"/>
</dbReference>
<dbReference type="Gene3D" id="3.30.420.10">
    <property type="entry name" value="Ribonuclease H-like superfamily/Ribonuclease H"/>
    <property type="match status" value="1"/>
</dbReference>
<evidence type="ECO:0000256" key="1">
    <source>
        <dbReference type="SAM" id="MobiDB-lite"/>
    </source>
</evidence>
<dbReference type="Pfam" id="PF13358">
    <property type="entry name" value="DDE_3"/>
    <property type="match status" value="1"/>
</dbReference>
<dbReference type="InterPro" id="IPR038717">
    <property type="entry name" value="Tc1-like_DDE_dom"/>
</dbReference>
<organism evidence="3 4">
    <name type="scientific">Periplaneta americana</name>
    <name type="common">American cockroach</name>
    <name type="synonym">Blatta americana</name>
    <dbReference type="NCBI Taxonomy" id="6978"/>
    <lineage>
        <taxon>Eukaryota</taxon>
        <taxon>Metazoa</taxon>
        <taxon>Ecdysozoa</taxon>
        <taxon>Arthropoda</taxon>
        <taxon>Hexapoda</taxon>
        <taxon>Insecta</taxon>
        <taxon>Pterygota</taxon>
        <taxon>Neoptera</taxon>
        <taxon>Polyneoptera</taxon>
        <taxon>Dictyoptera</taxon>
        <taxon>Blattodea</taxon>
        <taxon>Blattoidea</taxon>
        <taxon>Blattidae</taxon>
        <taxon>Blattinae</taxon>
        <taxon>Periplaneta</taxon>
    </lineage>
</organism>
<proteinExistence type="predicted"/>
<accession>A0ABQ8T5B9</accession>
<dbReference type="InterPro" id="IPR036397">
    <property type="entry name" value="RNaseH_sf"/>
</dbReference>
<evidence type="ECO:0000313" key="3">
    <source>
        <dbReference type="EMBL" id="KAJ4441080.1"/>
    </source>
</evidence>
<evidence type="ECO:0000313" key="4">
    <source>
        <dbReference type="Proteomes" id="UP001148838"/>
    </source>
</evidence>
<reference evidence="3 4" key="1">
    <citation type="journal article" date="2022" name="Allergy">
        <title>Genome assembly and annotation of Periplaneta americana reveal a comprehensive cockroach allergen profile.</title>
        <authorList>
            <person name="Wang L."/>
            <person name="Xiong Q."/>
            <person name="Saelim N."/>
            <person name="Wang L."/>
            <person name="Nong W."/>
            <person name="Wan A.T."/>
            <person name="Shi M."/>
            <person name="Liu X."/>
            <person name="Cao Q."/>
            <person name="Hui J.H.L."/>
            <person name="Sookrung N."/>
            <person name="Leung T.F."/>
            <person name="Tungtrongchitr A."/>
            <person name="Tsui S.K.W."/>
        </authorList>
    </citation>
    <scope>NUCLEOTIDE SEQUENCE [LARGE SCALE GENOMIC DNA]</scope>
    <source>
        <strain evidence="3">PWHHKU_190912</strain>
    </source>
</reference>
<comment type="caution">
    <text evidence="3">The sequence shown here is derived from an EMBL/GenBank/DDBJ whole genome shotgun (WGS) entry which is preliminary data.</text>
</comment>
<gene>
    <name evidence="3" type="ORF">ANN_10930</name>
</gene>
<protein>
    <recommendedName>
        <fullName evidence="2">Tc1-like transposase DDE domain-containing protein</fullName>
    </recommendedName>
</protein>
<feature type="domain" description="Tc1-like transposase DDE" evidence="2">
    <location>
        <begin position="52"/>
        <end position="194"/>
    </location>
</feature>
<keyword evidence="4" id="KW-1185">Reference proteome</keyword>
<feature type="region of interest" description="Disordered" evidence="1">
    <location>
        <begin position="291"/>
        <end position="313"/>
    </location>
</feature>
<sequence>MDGRHPIAITTQTKYAVPSHVHCRATGRDREHKLREHYSAQRFTWNFDWRNVIFSDEVIVSNSNDSTALLYCMNAHRYDERFLSRINKSGCVRVACWGWMSYDGAGLLKRIHGRYMAEVYEHILANVMIPSARKRYPEGTLFFQQDNHPIHTANQIQRWFTRRGDVDPVDWPPNSPDMNPIQNLWAAVKRILRSNWAKQLPVRTPKELWDRVLDVWEEMAKNLDLFHNPVDPMPRRMRAIVDAGKMKYFVVGGYTWGIILNDGLGIIKGSEENVHLAVKINKECTRKAKLMESASGTGTRPQREKQNLEATSTRVTASSTRCGNCERDSTPGYNTSSALCDVWNLKGDTCYGQYHRRLAFKFSRANHTFPNGRSSVSYVAASPTHYLYITKSCIVASDN</sequence>
<name>A0ABQ8T5B9_PERAM</name>
<dbReference type="EMBL" id="JAJSOF020000015">
    <property type="protein sequence ID" value="KAJ4441080.1"/>
    <property type="molecule type" value="Genomic_DNA"/>
</dbReference>
<evidence type="ECO:0000259" key="2">
    <source>
        <dbReference type="Pfam" id="PF13358"/>
    </source>
</evidence>